<keyword evidence="2 4" id="KW-0863">Zinc-finger</keyword>
<evidence type="ECO:0000313" key="6">
    <source>
        <dbReference type="EMBL" id="KAI5064605.1"/>
    </source>
</evidence>
<reference evidence="6" key="1">
    <citation type="submission" date="2021-01" db="EMBL/GenBank/DDBJ databases">
        <title>Adiantum capillus-veneris genome.</title>
        <authorList>
            <person name="Fang Y."/>
            <person name="Liao Q."/>
        </authorList>
    </citation>
    <scope>NUCLEOTIDE SEQUENCE</scope>
    <source>
        <strain evidence="6">H3</strain>
        <tissue evidence="6">Leaf</tissue>
    </source>
</reference>
<comment type="caution">
    <text evidence="6">The sequence shown here is derived from an EMBL/GenBank/DDBJ whole genome shotgun (WGS) entry which is preliminary data.</text>
</comment>
<feature type="domain" description="RING-type" evidence="5">
    <location>
        <begin position="39"/>
        <end position="80"/>
    </location>
</feature>
<dbReference type="OrthoDB" id="8062037at2759"/>
<evidence type="ECO:0000256" key="4">
    <source>
        <dbReference type="PROSITE-ProRule" id="PRU00175"/>
    </source>
</evidence>
<dbReference type="EMBL" id="JABFUD020000020">
    <property type="protein sequence ID" value="KAI5064605.1"/>
    <property type="molecule type" value="Genomic_DNA"/>
</dbReference>
<dbReference type="Proteomes" id="UP000886520">
    <property type="component" value="Chromosome 20"/>
</dbReference>
<dbReference type="GO" id="GO:0005737">
    <property type="term" value="C:cytoplasm"/>
    <property type="evidence" value="ECO:0007669"/>
    <property type="project" value="TreeGrafter"/>
</dbReference>
<protein>
    <recommendedName>
        <fullName evidence="5">RING-type domain-containing protein</fullName>
    </recommendedName>
</protein>
<dbReference type="GO" id="GO:0061630">
    <property type="term" value="F:ubiquitin protein ligase activity"/>
    <property type="evidence" value="ECO:0007669"/>
    <property type="project" value="TreeGrafter"/>
</dbReference>
<evidence type="ECO:0000256" key="1">
    <source>
        <dbReference type="ARBA" id="ARBA00022723"/>
    </source>
</evidence>
<dbReference type="InterPro" id="IPR001841">
    <property type="entry name" value="Znf_RING"/>
</dbReference>
<dbReference type="Gene3D" id="3.30.40.10">
    <property type="entry name" value="Zinc/RING finger domain, C3HC4 (zinc finger)"/>
    <property type="match status" value="1"/>
</dbReference>
<accession>A0A9D4UBA8</accession>
<dbReference type="GO" id="GO:0008270">
    <property type="term" value="F:zinc ion binding"/>
    <property type="evidence" value="ECO:0007669"/>
    <property type="project" value="UniProtKB-KW"/>
</dbReference>
<evidence type="ECO:0000256" key="3">
    <source>
        <dbReference type="ARBA" id="ARBA00022833"/>
    </source>
</evidence>
<evidence type="ECO:0000259" key="5">
    <source>
        <dbReference type="PROSITE" id="PS50089"/>
    </source>
</evidence>
<dbReference type="PROSITE" id="PS50089">
    <property type="entry name" value="ZF_RING_2"/>
    <property type="match status" value="1"/>
</dbReference>
<gene>
    <name evidence="6" type="ORF">GOP47_0021275</name>
</gene>
<evidence type="ECO:0000313" key="7">
    <source>
        <dbReference type="Proteomes" id="UP000886520"/>
    </source>
</evidence>
<proteinExistence type="predicted"/>
<dbReference type="Pfam" id="PF13639">
    <property type="entry name" value="zf-RING_2"/>
    <property type="match status" value="1"/>
</dbReference>
<dbReference type="GO" id="GO:0016567">
    <property type="term" value="P:protein ubiquitination"/>
    <property type="evidence" value="ECO:0007669"/>
    <property type="project" value="TreeGrafter"/>
</dbReference>
<dbReference type="AlphaFoldDB" id="A0A9D4UBA8"/>
<dbReference type="InterPro" id="IPR013083">
    <property type="entry name" value="Znf_RING/FYVE/PHD"/>
</dbReference>
<name>A0A9D4UBA8_ADICA</name>
<organism evidence="6 7">
    <name type="scientific">Adiantum capillus-veneris</name>
    <name type="common">Maidenhair fern</name>
    <dbReference type="NCBI Taxonomy" id="13818"/>
    <lineage>
        <taxon>Eukaryota</taxon>
        <taxon>Viridiplantae</taxon>
        <taxon>Streptophyta</taxon>
        <taxon>Embryophyta</taxon>
        <taxon>Tracheophyta</taxon>
        <taxon>Polypodiopsida</taxon>
        <taxon>Polypodiidae</taxon>
        <taxon>Polypodiales</taxon>
        <taxon>Pteridineae</taxon>
        <taxon>Pteridaceae</taxon>
        <taxon>Vittarioideae</taxon>
        <taxon>Adiantum</taxon>
    </lineage>
</organism>
<dbReference type="PANTHER" id="PTHR15710:SF217">
    <property type="entry name" value="E3 UBIQUITIN-PROTEIN LIGASE RDUF2"/>
    <property type="match status" value="1"/>
</dbReference>
<keyword evidence="1" id="KW-0479">Metal-binding</keyword>
<keyword evidence="7" id="KW-1185">Reference proteome</keyword>
<dbReference type="SUPFAM" id="SSF57850">
    <property type="entry name" value="RING/U-box"/>
    <property type="match status" value="1"/>
</dbReference>
<dbReference type="PANTHER" id="PTHR15710">
    <property type="entry name" value="E3 UBIQUITIN-PROTEIN LIGASE PRAJA"/>
    <property type="match status" value="1"/>
</dbReference>
<sequence>MWVTTWANVARFDASKFATDALPTVTISKERLNTDASQCAVCKEEFELLSQVKQLPCNDMYHPDCTMTWLDQHNSCPVCRYPLPIDDPEYERLRAQRLTVGEFSGTTGEGALQENQRVHDMLAF</sequence>
<evidence type="ECO:0000256" key="2">
    <source>
        <dbReference type="ARBA" id="ARBA00022771"/>
    </source>
</evidence>
<keyword evidence="3" id="KW-0862">Zinc</keyword>